<evidence type="ECO:0000256" key="1">
    <source>
        <dbReference type="SAM" id="MobiDB-lite"/>
    </source>
</evidence>
<dbReference type="GeneID" id="43584076"/>
<protein>
    <submittedName>
        <fullName evidence="2">Uncharacterized protein</fullName>
    </submittedName>
</protein>
<evidence type="ECO:0000313" key="3">
    <source>
        <dbReference type="Proteomes" id="UP000398389"/>
    </source>
</evidence>
<keyword evidence="3" id="KW-1185">Reference proteome</keyword>
<feature type="region of interest" description="Disordered" evidence="1">
    <location>
        <begin position="1"/>
        <end position="33"/>
    </location>
</feature>
<dbReference type="AlphaFoldDB" id="A0A5E8C1L8"/>
<reference evidence="2 3" key="1">
    <citation type="submission" date="2019-09" db="EMBL/GenBank/DDBJ databases">
        <authorList>
            <person name="Brejova B."/>
        </authorList>
    </citation>
    <scope>NUCLEOTIDE SEQUENCE [LARGE SCALE GENOMIC DNA]</scope>
</reference>
<proteinExistence type="predicted"/>
<dbReference type="RefSeq" id="XP_031855867.1">
    <property type="nucleotide sequence ID" value="XM_031999976.1"/>
</dbReference>
<name>A0A5E8C1L8_9ASCO</name>
<sequence length="599" mass="68580">MMTPSHKQSPGTSNSPFVENGSFKTTKSKHGKTNRTIKEYVAQQCAAVEKRTRQQIQEAIEAAATYTDKAKVTAVKDASSQIDEVAERLTALIAEQRKAVREETQCKVRVAVDSMMEYMDSKIQLLSQTVPAESKNENKYKNKRENELEGVIRKLDERLSISEESLGTLRAALTSIQQQIDQKKFLTRTSKTMQKLLDLCEFVDVEEWPESSTLRCQVEELVAMPLREHILQVDYKVGNLSKTLGILEQKVLQLTTEFEAKCEEWKLTETASKQVPLLFEKLIAQRENLKRAIKIFEEKKRGLEEDKKVTQKETEKLEKRVKSLERQIEIGEKVQQLTTNNMVMEVNARALRNDLKHLEEKVERLAVTICQMDENREVKYQQSELQKQEHKNENEQQFFDEEEEEELDEKFWDRRGEEFEAMREQVRLPTVESIYTDQDNTQNSTSLDDEEWDFEDEQEKYRTIGTRDLKAYQVSNKADENGPILCSEPTTPLKHSNQVDGSYFSPGSNNDFTTAVAPLSPLRTEFVSPKAATNATSTCTLTRQFGQQLRLAQTAGLFESGVAEAAAGSPYYNSQRLGRLEHWGSTNGCTVNARGPRQL</sequence>
<feature type="compositionally biased region" description="Polar residues" evidence="1">
    <location>
        <begin position="1"/>
        <end position="25"/>
    </location>
</feature>
<dbReference type="Proteomes" id="UP000398389">
    <property type="component" value="Unassembled WGS sequence"/>
</dbReference>
<feature type="compositionally biased region" description="Polar residues" evidence="1">
    <location>
        <begin position="488"/>
        <end position="506"/>
    </location>
</feature>
<gene>
    <name evidence="2" type="ORF">SAPINGB_P005262</name>
</gene>
<evidence type="ECO:0000313" key="2">
    <source>
        <dbReference type="EMBL" id="VVT56775.1"/>
    </source>
</evidence>
<feature type="region of interest" description="Disordered" evidence="1">
    <location>
        <begin position="384"/>
        <end position="405"/>
    </location>
</feature>
<feature type="region of interest" description="Disordered" evidence="1">
    <location>
        <begin position="481"/>
        <end position="506"/>
    </location>
</feature>
<accession>A0A5E8C1L8</accession>
<dbReference type="EMBL" id="CABVLU010000004">
    <property type="protein sequence ID" value="VVT56775.1"/>
    <property type="molecule type" value="Genomic_DNA"/>
</dbReference>
<organism evidence="2 3">
    <name type="scientific">Magnusiomyces paraingens</name>
    <dbReference type="NCBI Taxonomy" id="2606893"/>
    <lineage>
        <taxon>Eukaryota</taxon>
        <taxon>Fungi</taxon>
        <taxon>Dikarya</taxon>
        <taxon>Ascomycota</taxon>
        <taxon>Saccharomycotina</taxon>
        <taxon>Dipodascomycetes</taxon>
        <taxon>Dipodascales</taxon>
        <taxon>Dipodascaceae</taxon>
        <taxon>Magnusiomyces</taxon>
    </lineage>
</organism>